<feature type="region of interest" description="Disordered" evidence="1">
    <location>
        <begin position="82"/>
        <end position="102"/>
    </location>
</feature>
<evidence type="ECO:0008006" key="7">
    <source>
        <dbReference type="Google" id="ProtNLM"/>
    </source>
</evidence>
<feature type="region of interest" description="Disordered" evidence="1">
    <location>
        <begin position="49"/>
        <end position="68"/>
    </location>
</feature>
<evidence type="ECO:0000256" key="1">
    <source>
        <dbReference type="SAM" id="MobiDB-lite"/>
    </source>
</evidence>
<evidence type="ECO:0000259" key="3">
    <source>
        <dbReference type="Pfam" id="PF13717"/>
    </source>
</evidence>
<keyword evidence="6" id="KW-1185">Reference proteome</keyword>
<feature type="domain" description="Zinc finger/thioredoxin putative" evidence="3">
    <location>
        <begin position="1"/>
        <end position="35"/>
    </location>
</feature>
<dbReference type="InterPro" id="IPR011723">
    <property type="entry name" value="Znf/thioredoxin_put"/>
</dbReference>
<feature type="compositionally biased region" description="Low complexity" evidence="1">
    <location>
        <begin position="49"/>
        <end position="58"/>
    </location>
</feature>
<dbReference type="EMBL" id="AP025591">
    <property type="protein sequence ID" value="BDG04937.1"/>
    <property type="molecule type" value="Genomic_DNA"/>
</dbReference>
<evidence type="ECO:0000259" key="4">
    <source>
        <dbReference type="Pfam" id="PF14237"/>
    </source>
</evidence>
<keyword evidence="2" id="KW-1133">Transmembrane helix</keyword>
<dbReference type="NCBIfam" id="NF033761">
    <property type="entry name" value="gliding_GltJ"/>
    <property type="match status" value="1"/>
</dbReference>
<accession>A0ABN6MVE1</accession>
<feature type="region of interest" description="Disordered" evidence="1">
    <location>
        <begin position="354"/>
        <end position="492"/>
    </location>
</feature>
<feature type="compositionally biased region" description="Basic and acidic residues" evidence="1">
    <location>
        <begin position="425"/>
        <end position="447"/>
    </location>
</feature>
<dbReference type="RefSeq" id="WP_248353451.1">
    <property type="nucleotide sequence ID" value="NZ_AP025591.1"/>
</dbReference>
<feature type="compositionally biased region" description="Basic and acidic residues" evidence="1">
    <location>
        <begin position="240"/>
        <end position="250"/>
    </location>
</feature>
<dbReference type="Proteomes" id="UP001162891">
    <property type="component" value="Chromosome"/>
</dbReference>
<feature type="compositionally biased region" description="Pro residues" evidence="1">
    <location>
        <begin position="453"/>
        <end position="466"/>
    </location>
</feature>
<feature type="compositionally biased region" description="Low complexity" evidence="1">
    <location>
        <begin position="203"/>
        <end position="218"/>
    </location>
</feature>
<evidence type="ECO:0000313" key="6">
    <source>
        <dbReference type="Proteomes" id="UP001162891"/>
    </source>
</evidence>
<feature type="transmembrane region" description="Helical" evidence="2">
    <location>
        <begin position="314"/>
        <end position="334"/>
    </location>
</feature>
<dbReference type="Pfam" id="PF14237">
    <property type="entry name" value="GYF_2"/>
    <property type="match status" value="1"/>
</dbReference>
<dbReference type="Pfam" id="PF13717">
    <property type="entry name" value="Zn_ribbon_4"/>
    <property type="match status" value="1"/>
</dbReference>
<proteinExistence type="predicted"/>
<dbReference type="NCBIfam" id="NF033768">
    <property type="entry name" value="myxo_SS_tail"/>
    <property type="match status" value="1"/>
</dbReference>
<reference evidence="6" key="1">
    <citation type="journal article" date="2022" name="Int. J. Syst. Evol. Microbiol.">
        <title>Anaeromyxobacter oryzae sp. nov., Anaeromyxobacter diazotrophicus sp. nov. and Anaeromyxobacter paludicola sp. nov., isolated from paddy soils.</title>
        <authorList>
            <person name="Itoh H."/>
            <person name="Xu Z."/>
            <person name="Mise K."/>
            <person name="Masuda Y."/>
            <person name="Ushijima N."/>
            <person name="Hayakawa C."/>
            <person name="Shiratori Y."/>
            <person name="Senoo K."/>
        </authorList>
    </citation>
    <scope>NUCLEOTIDE SEQUENCE [LARGE SCALE GENOMIC DNA]</scope>
    <source>
        <strain evidence="6">Red232</strain>
    </source>
</reference>
<feature type="region of interest" description="Disordered" evidence="1">
    <location>
        <begin position="240"/>
        <end position="277"/>
    </location>
</feature>
<protein>
    <recommendedName>
        <fullName evidence="7">MJ0042 family finger-like protein</fullName>
    </recommendedName>
</protein>
<keyword evidence="2" id="KW-0812">Transmembrane</keyword>
<keyword evidence="2" id="KW-0472">Membrane</keyword>
<sequence>MKFTCERCDAQYMISDEKVGPNGVKVRCKKCSNVILVRRAVENGAVAAEAPARAAEAPAPAPGGTGEHALERELGHAFDQAFGDAPAPAAAPAPDLDATQGVSAEEAARIAAASAASASPPATEWYVAIGQAQVGPLPLAEVRRKWEAGDVGPDSLVWRPGMGDWAPLSSMSDLATYLAPVPQASRTPSRAEPAPVVARAEHAQPGSAAASASAAPAPEVTWKPVAASALAALASEEIAARERPEPRAEAQRPAPNGVKSLVEELPDGGGVDPTGAIPLPIKALERTDEQKIEKRSSVARGAEELRHKRSAARAVLIGAAAVVVVVAAAAVIVVRSMNQKAAPAVAAVTAPVAPAPAPAPPAAAPEPASAAPTPSAAAPAAVAAAPEAPRSAPAPEAVPAKAEPPPAPEPVAKAPEPGHAPGKIAHHEPVAPKHKEAPLPRKEKEPVRVAQASPPPAAAPPPPAPRPAAKKDSLLDFDGGGGGSDPALDEALGGGRKVYVPAAPGGGTVPQRLTDSQVNETILARVSALQQCVQEQKARDPGASGVLKMRWTIAPDGGVQAISCATPEYASSPIAQCLTGVLRGMKFPRSVSGRPDVTFPIKF</sequence>
<dbReference type="InterPro" id="IPR049806">
    <property type="entry name" value="MasK-like_C"/>
</dbReference>
<name>A0ABN6MVE1_9BACT</name>
<feature type="compositionally biased region" description="Pro residues" evidence="1">
    <location>
        <begin position="354"/>
        <end position="364"/>
    </location>
</feature>
<feature type="compositionally biased region" description="Low complexity" evidence="1">
    <location>
        <begin position="365"/>
        <end position="401"/>
    </location>
</feature>
<gene>
    <name evidence="5" type="ORF">AMOR_39330</name>
</gene>
<evidence type="ECO:0000313" key="5">
    <source>
        <dbReference type="EMBL" id="BDG04937.1"/>
    </source>
</evidence>
<feature type="domain" description="GYF" evidence="4">
    <location>
        <begin position="125"/>
        <end position="174"/>
    </location>
</feature>
<dbReference type="NCBIfam" id="TIGR02098">
    <property type="entry name" value="MJ0042_CXXC"/>
    <property type="match status" value="1"/>
</dbReference>
<organism evidence="5 6">
    <name type="scientific">Anaeromyxobacter oryzae</name>
    <dbReference type="NCBI Taxonomy" id="2918170"/>
    <lineage>
        <taxon>Bacteria</taxon>
        <taxon>Pseudomonadati</taxon>
        <taxon>Myxococcota</taxon>
        <taxon>Myxococcia</taxon>
        <taxon>Myxococcales</taxon>
        <taxon>Cystobacterineae</taxon>
        <taxon>Anaeromyxobacteraceae</taxon>
        <taxon>Anaeromyxobacter</taxon>
    </lineage>
</organism>
<feature type="region of interest" description="Disordered" evidence="1">
    <location>
        <begin position="183"/>
        <end position="218"/>
    </location>
</feature>
<dbReference type="InterPro" id="IPR025640">
    <property type="entry name" value="GYF_2"/>
</dbReference>
<evidence type="ECO:0000256" key="2">
    <source>
        <dbReference type="SAM" id="Phobius"/>
    </source>
</evidence>